<protein>
    <submittedName>
        <fullName evidence="1">Zn-binding protein involved in type VI secretion</fullName>
    </submittedName>
</protein>
<organism evidence="1 2">
    <name type="scientific">Paraburkholderia caledonica</name>
    <dbReference type="NCBI Taxonomy" id="134536"/>
    <lineage>
        <taxon>Bacteria</taxon>
        <taxon>Pseudomonadati</taxon>
        <taxon>Pseudomonadota</taxon>
        <taxon>Betaproteobacteria</taxon>
        <taxon>Burkholderiales</taxon>
        <taxon>Burkholderiaceae</taxon>
        <taxon>Paraburkholderia</taxon>
    </lineage>
</organism>
<dbReference type="InterPro" id="IPR008727">
    <property type="entry name" value="PAAR_motif"/>
</dbReference>
<accession>A0AB73IV19</accession>
<sequence>MAESCAALLFRQIIAQTRRKLDLRAKSMSAFVPEGDTTDHGGKVLNCLPNHKVDGGPIARLGDMMSCRKCGGVYPIVEVLQRGISMDGKPPAFKGDKTACGATLIAS</sequence>
<reference evidence="1" key="1">
    <citation type="submission" date="2023-07" db="EMBL/GenBank/DDBJ databases">
        <title>Sorghum-associated microbial communities from plants grown in Nebraska, USA.</title>
        <authorList>
            <person name="Schachtman D."/>
        </authorList>
    </citation>
    <scope>NUCLEOTIDE SEQUENCE</scope>
    <source>
        <strain evidence="1">DS1061</strain>
    </source>
</reference>
<dbReference type="CDD" id="cd14744">
    <property type="entry name" value="PAAR_CT_2"/>
    <property type="match status" value="1"/>
</dbReference>
<dbReference type="Proteomes" id="UP001229486">
    <property type="component" value="Unassembled WGS sequence"/>
</dbReference>
<dbReference type="Gene3D" id="2.60.200.60">
    <property type="match status" value="1"/>
</dbReference>
<evidence type="ECO:0000313" key="1">
    <source>
        <dbReference type="EMBL" id="MDP9651887.1"/>
    </source>
</evidence>
<dbReference type="AlphaFoldDB" id="A0AB73IV19"/>
<dbReference type="Pfam" id="PF05488">
    <property type="entry name" value="PAAR_motif"/>
    <property type="match status" value="1"/>
</dbReference>
<name>A0AB73IV19_9BURK</name>
<proteinExistence type="predicted"/>
<comment type="caution">
    <text evidence="1">The sequence shown here is derived from an EMBL/GenBank/DDBJ whole genome shotgun (WGS) entry which is preliminary data.</text>
</comment>
<gene>
    <name evidence="1" type="ORF">J2793_007362</name>
</gene>
<dbReference type="EMBL" id="JAURTK010000037">
    <property type="protein sequence ID" value="MDP9651887.1"/>
    <property type="molecule type" value="Genomic_DNA"/>
</dbReference>
<evidence type="ECO:0000313" key="2">
    <source>
        <dbReference type="Proteomes" id="UP001229486"/>
    </source>
</evidence>